<dbReference type="EMBL" id="BAABME010013580">
    <property type="protein sequence ID" value="GAA0186321.1"/>
    <property type="molecule type" value="Genomic_DNA"/>
</dbReference>
<comment type="caution">
    <text evidence="1">The sequence shown here is derived from an EMBL/GenBank/DDBJ whole genome shotgun (WGS) entry which is preliminary data.</text>
</comment>
<dbReference type="PANTHER" id="PTHR36774">
    <property type="entry name" value="INSULIN-INDUCED PROTEIN"/>
    <property type="match status" value="1"/>
</dbReference>
<name>A0AAV3RX58_LITER</name>
<sequence length="148" mass="16201">MPGVLGLGTCLSSFQIPVSTHIINTKRLWYLTKCSLWESPEERSLSRTWPSLSLSLFGSGFVLGPLLDGIHSRVNLLFTKLMQLRLVPPLLGLFYCTVGLVQLSPEAPKGSLEKTTTSLIALVLFLELSAELYKAALACPLAEIPVMK</sequence>
<reference evidence="1 2" key="1">
    <citation type="submission" date="2024-01" db="EMBL/GenBank/DDBJ databases">
        <title>The complete chloroplast genome sequence of Lithospermum erythrorhizon: insights into the phylogenetic relationship among Boraginaceae species and the maternal lineages of purple gromwells.</title>
        <authorList>
            <person name="Okada T."/>
            <person name="Watanabe K."/>
        </authorList>
    </citation>
    <scope>NUCLEOTIDE SEQUENCE [LARGE SCALE GENOMIC DNA]</scope>
</reference>
<dbReference type="AlphaFoldDB" id="A0AAV3RX58"/>
<organism evidence="1 2">
    <name type="scientific">Lithospermum erythrorhizon</name>
    <name type="common">Purple gromwell</name>
    <name type="synonym">Lithospermum officinale var. erythrorhizon</name>
    <dbReference type="NCBI Taxonomy" id="34254"/>
    <lineage>
        <taxon>Eukaryota</taxon>
        <taxon>Viridiplantae</taxon>
        <taxon>Streptophyta</taxon>
        <taxon>Embryophyta</taxon>
        <taxon>Tracheophyta</taxon>
        <taxon>Spermatophyta</taxon>
        <taxon>Magnoliopsida</taxon>
        <taxon>eudicotyledons</taxon>
        <taxon>Gunneridae</taxon>
        <taxon>Pentapetalae</taxon>
        <taxon>asterids</taxon>
        <taxon>lamiids</taxon>
        <taxon>Boraginales</taxon>
        <taxon>Boraginaceae</taxon>
        <taxon>Boraginoideae</taxon>
        <taxon>Lithospermeae</taxon>
        <taxon>Lithospermum</taxon>
    </lineage>
</organism>
<gene>
    <name evidence="1" type="ORF">LIER_33609</name>
</gene>
<evidence type="ECO:0000313" key="2">
    <source>
        <dbReference type="Proteomes" id="UP001454036"/>
    </source>
</evidence>
<proteinExistence type="predicted"/>
<evidence type="ECO:0000313" key="1">
    <source>
        <dbReference type="EMBL" id="GAA0186321.1"/>
    </source>
</evidence>
<dbReference type="Proteomes" id="UP001454036">
    <property type="component" value="Unassembled WGS sequence"/>
</dbReference>
<protein>
    <submittedName>
        <fullName evidence="1">Uncharacterized protein</fullName>
    </submittedName>
</protein>
<dbReference type="PANTHER" id="PTHR36774:SF1">
    <property type="entry name" value="INSULIN-INDUCED PROTEIN"/>
    <property type="match status" value="1"/>
</dbReference>
<accession>A0AAV3RX58</accession>
<keyword evidence="2" id="KW-1185">Reference proteome</keyword>